<evidence type="ECO:0000313" key="2">
    <source>
        <dbReference type="EMBL" id="CAK7927131.1"/>
    </source>
</evidence>
<gene>
    <name evidence="2" type="ORF">PM001_LOCUS12281</name>
</gene>
<comment type="caution">
    <text evidence="2">The sequence shown here is derived from an EMBL/GenBank/DDBJ whole genome shotgun (WGS) entry which is preliminary data.</text>
</comment>
<feature type="region of interest" description="Disordered" evidence="1">
    <location>
        <begin position="233"/>
        <end position="257"/>
    </location>
</feature>
<name>A0AAV1TZE3_9STRA</name>
<organism evidence="2 3">
    <name type="scientific">Peronospora matthiolae</name>
    <dbReference type="NCBI Taxonomy" id="2874970"/>
    <lineage>
        <taxon>Eukaryota</taxon>
        <taxon>Sar</taxon>
        <taxon>Stramenopiles</taxon>
        <taxon>Oomycota</taxon>
        <taxon>Peronosporomycetes</taxon>
        <taxon>Peronosporales</taxon>
        <taxon>Peronosporaceae</taxon>
        <taxon>Peronospora</taxon>
    </lineage>
</organism>
<protein>
    <submittedName>
        <fullName evidence="2">Uncharacterized protein</fullName>
    </submittedName>
</protein>
<feature type="region of interest" description="Disordered" evidence="1">
    <location>
        <begin position="455"/>
        <end position="538"/>
    </location>
</feature>
<feature type="compositionally biased region" description="Basic residues" evidence="1">
    <location>
        <begin position="520"/>
        <end position="538"/>
    </location>
</feature>
<dbReference type="AlphaFoldDB" id="A0AAV1TZE3"/>
<feature type="region of interest" description="Disordered" evidence="1">
    <location>
        <begin position="40"/>
        <end position="69"/>
    </location>
</feature>
<evidence type="ECO:0000313" key="3">
    <source>
        <dbReference type="Proteomes" id="UP001162060"/>
    </source>
</evidence>
<evidence type="ECO:0000256" key="1">
    <source>
        <dbReference type="SAM" id="MobiDB-lite"/>
    </source>
</evidence>
<dbReference type="Proteomes" id="UP001162060">
    <property type="component" value="Unassembled WGS sequence"/>
</dbReference>
<accession>A0AAV1TZE3</accession>
<feature type="compositionally biased region" description="Polar residues" evidence="1">
    <location>
        <begin position="247"/>
        <end position="256"/>
    </location>
</feature>
<feature type="compositionally biased region" description="Basic and acidic residues" evidence="1">
    <location>
        <begin position="496"/>
        <end position="505"/>
    </location>
</feature>
<dbReference type="EMBL" id="CAKLBY020000109">
    <property type="protein sequence ID" value="CAK7927131.1"/>
    <property type="molecule type" value="Genomic_DNA"/>
</dbReference>
<reference evidence="2" key="1">
    <citation type="submission" date="2024-01" db="EMBL/GenBank/DDBJ databases">
        <authorList>
            <person name="Webb A."/>
        </authorList>
    </citation>
    <scope>NUCLEOTIDE SEQUENCE</scope>
    <source>
        <strain evidence="2">Pm1</strain>
    </source>
</reference>
<sequence>MTTSSNVNATLLLVTGLLSAGVAAMGYYFLHINSKKQRGLSTDSSKARVSDGGRASTTRKEKSDGTEASVADGRATIGFGERKKESVACEKTAVVEAFEVAPAGQAKAAEPVVVEAVQSMDVEDPSVSADVLQEVISVSIDALRSSPRKTAESPAMVEKPVVLELSKPSNESPSMALEGLKKVAVIQRKITESSEEVVVSLEKAVNSTRTYADATEVVADELVKQAPVSPVKALMSPKKSPNEVSKETSAPDSITTESDEDHIVAQAVIETASAFTDEFLQESLENTALEHEEYVQVDLTRSMMLSQSTSEVSHIDNVVETTPEAFSIEGPAAKTEETVPAGEEGVVKESIVEESIVEESIVEESIVEESIVEESIVEETIVEESAVEKCNVEENTVVESIVEEKREQVSLESHTSAGVEPVNDVTAAVETSAPPPGSPDGTPLSWESIVFSPELQAESTEETITPLSLDTEALDTPAESIDSTESLSIQVPAENTEAHAEDKDASSPMDSGGSTPNTRNRNRAKKAKSKKKKSKKHH</sequence>
<proteinExistence type="predicted"/>
<feature type="compositionally biased region" description="Polar residues" evidence="1">
    <location>
        <begin position="508"/>
        <end position="519"/>
    </location>
</feature>